<dbReference type="PANTHER" id="PTHR26312">
    <property type="entry name" value="TETRATRICOPEPTIDE REPEAT PROTEIN 5"/>
    <property type="match status" value="1"/>
</dbReference>
<dbReference type="OMA" id="VVDSCHR"/>
<protein>
    <submittedName>
        <fullName evidence="1">Uncharacterized protein</fullName>
    </submittedName>
</protein>
<name>A0A0K9P7F1_ZOSMR</name>
<gene>
    <name evidence="1" type="ORF">ZOSMA_37G00110</name>
</gene>
<evidence type="ECO:0000313" key="1">
    <source>
        <dbReference type="EMBL" id="KMZ64132.1"/>
    </source>
</evidence>
<dbReference type="EMBL" id="LFYR01001173">
    <property type="protein sequence ID" value="KMZ64132.1"/>
    <property type="molecule type" value="Genomic_DNA"/>
</dbReference>
<keyword evidence="2" id="KW-1185">Reference proteome</keyword>
<sequence>MLMRSSSTPLLVSLQTNSDASCSVISKHVSFSSGSDHFHRVSSDGNLQNLEAVSDHRGSLPSMRKHGAPRPAKYHSVSRNVVNIGGGGGMGGGGRGNDAGSGDDHQYELEMFYKKMVENNPCNALFLSNYAQFLWQVKHDAGSAEYYYSRAILAEPNDGQILSEYGRLIWDIHHDHQRASTYFQQALQAAPEDTHVLASYANFLWETDDEEDIQMSLGIVADSMLC</sequence>
<accession>A0A0K9P7F1</accession>
<dbReference type="InterPro" id="IPR011990">
    <property type="entry name" value="TPR-like_helical_dom_sf"/>
</dbReference>
<proteinExistence type="predicted"/>
<organism evidence="1 2">
    <name type="scientific">Zostera marina</name>
    <name type="common">Eelgrass</name>
    <dbReference type="NCBI Taxonomy" id="29655"/>
    <lineage>
        <taxon>Eukaryota</taxon>
        <taxon>Viridiplantae</taxon>
        <taxon>Streptophyta</taxon>
        <taxon>Embryophyta</taxon>
        <taxon>Tracheophyta</taxon>
        <taxon>Spermatophyta</taxon>
        <taxon>Magnoliopsida</taxon>
        <taxon>Liliopsida</taxon>
        <taxon>Zosteraceae</taxon>
        <taxon>Zostera</taxon>
    </lineage>
</organism>
<dbReference type="PANTHER" id="PTHR26312:SF221">
    <property type="entry name" value="OS04G0510600 PROTEIN"/>
    <property type="match status" value="1"/>
</dbReference>
<dbReference type="AlphaFoldDB" id="A0A0K9P7F1"/>
<dbReference type="Proteomes" id="UP000036987">
    <property type="component" value="Unassembled WGS sequence"/>
</dbReference>
<comment type="caution">
    <text evidence="1">The sequence shown here is derived from an EMBL/GenBank/DDBJ whole genome shotgun (WGS) entry which is preliminary data.</text>
</comment>
<reference evidence="2" key="1">
    <citation type="journal article" date="2016" name="Nature">
        <title>The genome of the seagrass Zostera marina reveals angiosperm adaptation to the sea.</title>
        <authorList>
            <person name="Olsen J.L."/>
            <person name="Rouze P."/>
            <person name="Verhelst B."/>
            <person name="Lin Y.-C."/>
            <person name="Bayer T."/>
            <person name="Collen J."/>
            <person name="Dattolo E."/>
            <person name="De Paoli E."/>
            <person name="Dittami S."/>
            <person name="Maumus F."/>
            <person name="Michel G."/>
            <person name="Kersting A."/>
            <person name="Lauritano C."/>
            <person name="Lohaus R."/>
            <person name="Toepel M."/>
            <person name="Tonon T."/>
            <person name="Vanneste K."/>
            <person name="Amirebrahimi M."/>
            <person name="Brakel J."/>
            <person name="Bostroem C."/>
            <person name="Chovatia M."/>
            <person name="Grimwood J."/>
            <person name="Jenkins J.W."/>
            <person name="Jueterbock A."/>
            <person name="Mraz A."/>
            <person name="Stam W.T."/>
            <person name="Tice H."/>
            <person name="Bornberg-Bauer E."/>
            <person name="Green P.J."/>
            <person name="Pearson G.A."/>
            <person name="Procaccini G."/>
            <person name="Duarte C.M."/>
            <person name="Schmutz J."/>
            <person name="Reusch T.B.H."/>
            <person name="Van de Peer Y."/>
        </authorList>
    </citation>
    <scope>NUCLEOTIDE SEQUENCE [LARGE SCALE GENOMIC DNA]</scope>
    <source>
        <strain evidence="2">cv. Finnish</strain>
    </source>
</reference>
<evidence type="ECO:0000313" key="2">
    <source>
        <dbReference type="Proteomes" id="UP000036987"/>
    </source>
</evidence>
<dbReference type="SUPFAM" id="SSF48452">
    <property type="entry name" value="TPR-like"/>
    <property type="match status" value="1"/>
</dbReference>
<dbReference type="OrthoDB" id="1926212at2759"/>
<dbReference type="Gene3D" id="1.25.40.10">
    <property type="entry name" value="Tetratricopeptide repeat domain"/>
    <property type="match status" value="1"/>
</dbReference>